<accession>A0A0C3EAZ9</accession>
<dbReference type="Pfam" id="PF13649">
    <property type="entry name" value="Methyltransf_25"/>
    <property type="match status" value="1"/>
</dbReference>
<evidence type="ECO:0000313" key="3">
    <source>
        <dbReference type="EMBL" id="KIM65519.1"/>
    </source>
</evidence>
<feature type="region of interest" description="Disordered" evidence="1">
    <location>
        <begin position="1"/>
        <end position="46"/>
    </location>
</feature>
<name>A0A0C3EAZ9_9AGAM</name>
<evidence type="ECO:0000256" key="1">
    <source>
        <dbReference type="SAM" id="MobiDB-lite"/>
    </source>
</evidence>
<dbReference type="OrthoDB" id="2013972at2759"/>
<dbReference type="InterPro" id="IPR029063">
    <property type="entry name" value="SAM-dependent_MTases_sf"/>
</dbReference>
<feature type="domain" description="Methyltransferase" evidence="2">
    <location>
        <begin position="112"/>
        <end position="200"/>
    </location>
</feature>
<dbReference type="Gene3D" id="3.40.50.150">
    <property type="entry name" value="Vaccinia Virus protein VP39"/>
    <property type="match status" value="1"/>
</dbReference>
<dbReference type="CDD" id="cd02440">
    <property type="entry name" value="AdoMet_MTases"/>
    <property type="match status" value="1"/>
</dbReference>
<dbReference type="SUPFAM" id="SSF53335">
    <property type="entry name" value="S-adenosyl-L-methionine-dependent methyltransferases"/>
    <property type="match status" value="1"/>
</dbReference>
<reference evidence="4" key="2">
    <citation type="submission" date="2015-01" db="EMBL/GenBank/DDBJ databases">
        <title>Evolutionary Origins and Diversification of the Mycorrhizal Mutualists.</title>
        <authorList>
            <consortium name="DOE Joint Genome Institute"/>
            <consortium name="Mycorrhizal Genomics Consortium"/>
            <person name="Kohler A."/>
            <person name="Kuo A."/>
            <person name="Nagy L.G."/>
            <person name="Floudas D."/>
            <person name="Copeland A."/>
            <person name="Barry K.W."/>
            <person name="Cichocki N."/>
            <person name="Veneault-Fourrey C."/>
            <person name="LaButti K."/>
            <person name="Lindquist E.A."/>
            <person name="Lipzen A."/>
            <person name="Lundell T."/>
            <person name="Morin E."/>
            <person name="Murat C."/>
            <person name="Riley R."/>
            <person name="Ohm R."/>
            <person name="Sun H."/>
            <person name="Tunlid A."/>
            <person name="Henrissat B."/>
            <person name="Grigoriev I.V."/>
            <person name="Hibbett D.S."/>
            <person name="Martin F."/>
        </authorList>
    </citation>
    <scope>NUCLEOTIDE SEQUENCE [LARGE SCALE GENOMIC DNA]</scope>
    <source>
        <strain evidence="4">Foug A</strain>
    </source>
</reference>
<dbReference type="Proteomes" id="UP000053989">
    <property type="component" value="Unassembled WGS sequence"/>
</dbReference>
<dbReference type="InParanoid" id="A0A0C3EAZ9"/>
<evidence type="ECO:0000259" key="2">
    <source>
        <dbReference type="Pfam" id="PF13649"/>
    </source>
</evidence>
<dbReference type="AlphaFoldDB" id="A0A0C3EAZ9"/>
<protein>
    <recommendedName>
        <fullName evidence="2">Methyltransferase domain-containing protein</fullName>
    </recommendedName>
</protein>
<gene>
    <name evidence="3" type="ORF">SCLCIDRAFT_112681</name>
</gene>
<organism evidence="3 4">
    <name type="scientific">Scleroderma citrinum Foug A</name>
    <dbReference type="NCBI Taxonomy" id="1036808"/>
    <lineage>
        <taxon>Eukaryota</taxon>
        <taxon>Fungi</taxon>
        <taxon>Dikarya</taxon>
        <taxon>Basidiomycota</taxon>
        <taxon>Agaricomycotina</taxon>
        <taxon>Agaricomycetes</taxon>
        <taxon>Agaricomycetidae</taxon>
        <taxon>Boletales</taxon>
        <taxon>Sclerodermatineae</taxon>
        <taxon>Sclerodermataceae</taxon>
        <taxon>Scleroderma</taxon>
    </lineage>
</organism>
<dbReference type="InterPro" id="IPR041698">
    <property type="entry name" value="Methyltransf_25"/>
</dbReference>
<dbReference type="PANTHER" id="PTHR43591">
    <property type="entry name" value="METHYLTRANSFERASE"/>
    <property type="match status" value="1"/>
</dbReference>
<reference evidence="3 4" key="1">
    <citation type="submission" date="2014-04" db="EMBL/GenBank/DDBJ databases">
        <authorList>
            <consortium name="DOE Joint Genome Institute"/>
            <person name="Kuo A."/>
            <person name="Kohler A."/>
            <person name="Nagy L.G."/>
            <person name="Floudas D."/>
            <person name="Copeland A."/>
            <person name="Barry K.W."/>
            <person name="Cichocki N."/>
            <person name="Veneault-Fourrey C."/>
            <person name="LaButti K."/>
            <person name="Lindquist E.A."/>
            <person name="Lipzen A."/>
            <person name="Lundell T."/>
            <person name="Morin E."/>
            <person name="Murat C."/>
            <person name="Sun H."/>
            <person name="Tunlid A."/>
            <person name="Henrissat B."/>
            <person name="Grigoriev I.V."/>
            <person name="Hibbett D.S."/>
            <person name="Martin F."/>
            <person name="Nordberg H.P."/>
            <person name="Cantor M.N."/>
            <person name="Hua S.X."/>
        </authorList>
    </citation>
    <scope>NUCLEOTIDE SEQUENCE [LARGE SCALE GENOMIC DNA]</scope>
    <source>
        <strain evidence="3 4">Foug A</strain>
    </source>
</reference>
<evidence type="ECO:0000313" key="4">
    <source>
        <dbReference type="Proteomes" id="UP000053989"/>
    </source>
</evidence>
<sequence length="344" mass="38228">MAIENNTRRNGQNGGQGTSSAHRSESNSDDDSSDTSSVLTQIGNDEFPRHFIEREGRLFHSHGSLPYPLPVDGEEQARLNSQHKILRALLGSHADGPVASVLASEPGRQKRVLDLCSGTGVWVMDMASIYTDVRFSGVDIVPIGPRTIPRNVHFEVGDITQPLRWRDETMDFVHARNVSLAVSNYPRLLHEAARVLRRGGLFVSGEICREVNFAPGYPGNPDVDAPRADKFYKIVNGILMQRGIHDYTRSIPAYAGDNRLFSDVRVMDHVIPIGNSQTSDGRRRRLGSDYLEVITRFARSVGPMLRNEGYRDGLVEELVTGFVEDMKTVPGVVGVYQTVWMIKA</sequence>
<keyword evidence="4" id="KW-1185">Reference proteome</keyword>
<dbReference type="STRING" id="1036808.A0A0C3EAZ9"/>
<dbReference type="HOGENOM" id="CLU_010595_5_1_1"/>
<proteinExistence type="predicted"/>
<dbReference type="EMBL" id="KN822022">
    <property type="protein sequence ID" value="KIM65519.1"/>
    <property type="molecule type" value="Genomic_DNA"/>
</dbReference>